<dbReference type="KEGG" id="mgl:MGL_3854"/>
<dbReference type="EMBL" id="AAYY01000015">
    <property type="protein sequence ID" value="EDP41852.1"/>
    <property type="molecule type" value="Genomic_DNA"/>
</dbReference>
<evidence type="ECO:0000313" key="1">
    <source>
        <dbReference type="EMBL" id="EDP41852.1"/>
    </source>
</evidence>
<proteinExistence type="predicted"/>
<comment type="caution">
    <text evidence="1">The sequence shown here is derived from an EMBL/GenBank/DDBJ whole genome shotgun (WGS) entry which is preliminary data.</text>
</comment>
<dbReference type="RefSeq" id="XP_001729066.1">
    <property type="nucleotide sequence ID" value="XM_001729014.1"/>
</dbReference>
<dbReference type="VEuPathDB" id="FungiDB:MGL_3854"/>
<gene>
    <name evidence="1" type="ORF">MGL_3854</name>
</gene>
<keyword evidence="2" id="KW-1185">Reference proteome</keyword>
<dbReference type="GeneID" id="5853373"/>
<name>A8QAY6_MALGO</name>
<dbReference type="Proteomes" id="UP000008837">
    <property type="component" value="Unassembled WGS sequence"/>
</dbReference>
<reference evidence="1 2" key="1">
    <citation type="journal article" date="2007" name="Proc. Natl. Acad. Sci. U.S.A.">
        <title>Dandruff-associated Malassezia genomes reveal convergent and divergent virulence traits shared with plant and human fungal pathogens.</title>
        <authorList>
            <person name="Xu J."/>
            <person name="Saunders C.W."/>
            <person name="Hu P."/>
            <person name="Grant R.A."/>
            <person name="Boekhout T."/>
            <person name="Kuramae E.E."/>
            <person name="Kronstad J.W."/>
            <person name="Deangelis Y.M."/>
            <person name="Reeder N.L."/>
            <person name="Johnstone K.R."/>
            <person name="Leland M."/>
            <person name="Fieno A.M."/>
            <person name="Begley W.M."/>
            <person name="Sun Y."/>
            <person name="Lacey M.P."/>
            <person name="Chaudhary T."/>
            <person name="Keough T."/>
            <person name="Chu L."/>
            <person name="Sears R."/>
            <person name="Yuan B."/>
            <person name="Dawson T.L.Jr."/>
        </authorList>
    </citation>
    <scope>NUCLEOTIDE SEQUENCE [LARGE SCALE GENOMIC DNA]</scope>
    <source>
        <strain evidence="2">ATCC MYA-4612 / CBS 7966</strain>
    </source>
</reference>
<accession>A8QAY6</accession>
<sequence length="87" mass="9304">MAGTTTCARYGAASLEIGFGHTDRSRRTARRSEASWFAYHSASTRASPAYTSLFALNRSRHEGRTSSSAAYTAASSSLAHAIFIANI</sequence>
<dbReference type="InParanoid" id="A8QAY6"/>
<protein>
    <submittedName>
        <fullName evidence="1">Uncharacterized protein</fullName>
    </submittedName>
</protein>
<dbReference type="AlphaFoldDB" id="A8QAY6"/>
<organism evidence="1 2">
    <name type="scientific">Malassezia globosa (strain ATCC MYA-4612 / CBS 7966)</name>
    <name type="common">Dandruff-associated fungus</name>
    <dbReference type="NCBI Taxonomy" id="425265"/>
    <lineage>
        <taxon>Eukaryota</taxon>
        <taxon>Fungi</taxon>
        <taxon>Dikarya</taxon>
        <taxon>Basidiomycota</taxon>
        <taxon>Ustilaginomycotina</taxon>
        <taxon>Malasseziomycetes</taxon>
        <taxon>Malasseziales</taxon>
        <taxon>Malasseziaceae</taxon>
        <taxon>Malassezia</taxon>
    </lineage>
</organism>
<evidence type="ECO:0000313" key="2">
    <source>
        <dbReference type="Proteomes" id="UP000008837"/>
    </source>
</evidence>